<sequence>MTQIPGAARPTLVIGRGASDAGGAASLAAARLRHAWALGPSPAPAADAAAGAEAALAGRLAAEGTPVLLLLAQAGRASHRMDLPLRVDPLPGSGGGAVLLVTVPAYASHAPQPAAAIRLIEAAARLLGGPGADRALHEDAEAWRRGADELATRDPRVAGLVREWEHRLEGELPGGDEIADGLTRLLDRA</sequence>
<gene>
    <name evidence="1" type="ORF">DWB68_08855</name>
</gene>
<protein>
    <submittedName>
        <fullName evidence="1">Uncharacterized protein</fullName>
    </submittedName>
</protein>
<dbReference type="SUPFAM" id="SSF159659">
    <property type="entry name" value="Cgl1923-like"/>
    <property type="match status" value="1"/>
</dbReference>
<proteinExistence type="predicted"/>
<evidence type="ECO:0000313" key="2">
    <source>
        <dbReference type="Proteomes" id="UP000265419"/>
    </source>
</evidence>
<dbReference type="RefSeq" id="WP_119424774.1">
    <property type="nucleotide sequence ID" value="NZ_QQXK01000015.1"/>
</dbReference>
<dbReference type="Gene3D" id="3.40.50.10900">
    <property type="entry name" value="PAC-like subunit"/>
    <property type="match status" value="1"/>
</dbReference>
<reference evidence="1 2" key="1">
    <citation type="submission" date="2018-07" db="EMBL/GenBank/DDBJ databases">
        <title>Arthrobacter sp. nov., isolated from raw cow's milk with high bacterial count.</title>
        <authorList>
            <person name="Hahne J."/>
            <person name="Isele D."/>
            <person name="Lipski A."/>
        </authorList>
    </citation>
    <scope>NUCLEOTIDE SEQUENCE [LARGE SCALE GENOMIC DNA]</scope>
    <source>
        <strain evidence="1 2">JZ R-35</strain>
    </source>
</reference>
<dbReference type="EMBL" id="QQXK01000015">
    <property type="protein sequence ID" value="RII42166.1"/>
    <property type="molecule type" value="Genomic_DNA"/>
</dbReference>
<dbReference type="InterPro" id="IPR038389">
    <property type="entry name" value="PSMG2_sf"/>
</dbReference>
<evidence type="ECO:0000313" key="1">
    <source>
        <dbReference type="EMBL" id="RII42166.1"/>
    </source>
</evidence>
<dbReference type="Proteomes" id="UP000265419">
    <property type="component" value="Unassembled WGS sequence"/>
</dbReference>
<keyword evidence="2" id="KW-1185">Reference proteome</keyword>
<accession>A0A399JIA5</accession>
<name>A0A399JIA5_9MICC</name>
<comment type="caution">
    <text evidence="1">The sequence shown here is derived from an EMBL/GenBank/DDBJ whole genome shotgun (WGS) entry which is preliminary data.</text>
</comment>
<organism evidence="1 2">
    <name type="scientific">Galactobacter valiniphilus</name>
    <dbReference type="NCBI Taxonomy" id="2676122"/>
    <lineage>
        <taxon>Bacteria</taxon>
        <taxon>Bacillati</taxon>
        <taxon>Actinomycetota</taxon>
        <taxon>Actinomycetes</taxon>
        <taxon>Micrococcales</taxon>
        <taxon>Micrococcaceae</taxon>
        <taxon>Galactobacter</taxon>
    </lineage>
</organism>
<dbReference type="AlphaFoldDB" id="A0A399JIA5"/>